<keyword evidence="3" id="KW-1185">Reference proteome</keyword>
<sequence length="132" mass="14492">MRFLYLLLQPLLLGVGKTASLPHGPVNLDLAPQVTTAPETAIKVHVSEDPRTVLPPPNTPCKRKCSCTHGTQPPEGRVYCGYCWGVDPVNDILYGSEVIKCSPGDCCSYGYYDGRCDTNHTQPEYDVFCKNS</sequence>
<dbReference type="RefSeq" id="XP_033654991.1">
    <property type="nucleotide sequence ID" value="XM_033794458.1"/>
</dbReference>
<evidence type="ECO:0000256" key="1">
    <source>
        <dbReference type="SAM" id="SignalP"/>
    </source>
</evidence>
<keyword evidence="1" id="KW-0732">Signal</keyword>
<dbReference type="GeneID" id="54547633"/>
<dbReference type="EMBL" id="ML986490">
    <property type="protein sequence ID" value="KAF2277452.1"/>
    <property type="molecule type" value="Genomic_DNA"/>
</dbReference>
<dbReference type="Proteomes" id="UP000800097">
    <property type="component" value="Unassembled WGS sequence"/>
</dbReference>
<protein>
    <submittedName>
        <fullName evidence="2">Uncharacterized protein</fullName>
    </submittedName>
</protein>
<dbReference type="OrthoDB" id="3800713at2759"/>
<dbReference type="AlphaFoldDB" id="A0A6A6JLR8"/>
<accession>A0A6A6JLR8</accession>
<gene>
    <name evidence="2" type="ORF">EI97DRAFT_292310</name>
</gene>
<organism evidence="2 3">
    <name type="scientific">Westerdykella ornata</name>
    <dbReference type="NCBI Taxonomy" id="318751"/>
    <lineage>
        <taxon>Eukaryota</taxon>
        <taxon>Fungi</taxon>
        <taxon>Dikarya</taxon>
        <taxon>Ascomycota</taxon>
        <taxon>Pezizomycotina</taxon>
        <taxon>Dothideomycetes</taxon>
        <taxon>Pleosporomycetidae</taxon>
        <taxon>Pleosporales</taxon>
        <taxon>Sporormiaceae</taxon>
        <taxon>Westerdykella</taxon>
    </lineage>
</organism>
<evidence type="ECO:0000313" key="2">
    <source>
        <dbReference type="EMBL" id="KAF2277452.1"/>
    </source>
</evidence>
<feature type="chain" id="PRO_5025413049" evidence="1">
    <location>
        <begin position="21"/>
        <end position="132"/>
    </location>
</feature>
<proteinExistence type="predicted"/>
<reference evidence="2" key="1">
    <citation type="journal article" date="2020" name="Stud. Mycol.">
        <title>101 Dothideomycetes genomes: a test case for predicting lifestyles and emergence of pathogens.</title>
        <authorList>
            <person name="Haridas S."/>
            <person name="Albert R."/>
            <person name="Binder M."/>
            <person name="Bloem J."/>
            <person name="Labutti K."/>
            <person name="Salamov A."/>
            <person name="Andreopoulos B."/>
            <person name="Baker S."/>
            <person name="Barry K."/>
            <person name="Bills G."/>
            <person name="Bluhm B."/>
            <person name="Cannon C."/>
            <person name="Castanera R."/>
            <person name="Culley D."/>
            <person name="Daum C."/>
            <person name="Ezra D."/>
            <person name="Gonzalez J."/>
            <person name="Henrissat B."/>
            <person name="Kuo A."/>
            <person name="Liang C."/>
            <person name="Lipzen A."/>
            <person name="Lutzoni F."/>
            <person name="Magnuson J."/>
            <person name="Mondo S."/>
            <person name="Nolan M."/>
            <person name="Ohm R."/>
            <person name="Pangilinan J."/>
            <person name="Park H.-J."/>
            <person name="Ramirez L."/>
            <person name="Alfaro M."/>
            <person name="Sun H."/>
            <person name="Tritt A."/>
            <person name="Yoshinaga Y."/>
            <person name="Zwiers L.-H."/>
            <person name="Turgeon B."/>
            <person name="Goodwin S."/>
            <person name="Spatafora J."/>
            <person name="Crous P."/>
            <person name="Grigoriev I."/>
        </authorList>
    </citation>
    <scope>NUCLEOTIDE SEQUENCE</scope>
    <source>
        <strain evidence="2">CBS 379.55</strain>
    </source>
</reference>
<evidence type="ECO:0000313" key="3">
    <source>
        <dbReference type="Proteomes" id="UP000800097"/>
    </source>
</evidence>
<name>A0A6A6JLR8_WESOR</name>
<feature type="signal peptide" evidence="1">
    <location>
        <begin position="1"/>
        <end position="20"/>
    </location>
</feature>